<keyword evidence="1" id="KW-0805">Transcription regulation</keyword>
<dbReference type="STRING" id="1448320.A0A319DDY6"/>
<dbReference type="Proteomes" id="UP000247810">
    <property type="component" value="Unassembled WGS sequence"/>
</dbReference>
<feature type="domain" description="Zn(2)-C6 fungal-type" evidence="6">
    <location>
        <begin position="9"/>
        <end position="40"/>
    </location>
</feature>
<evidence type="ECO:0000313" key="7">
    <source>
        <dbReference type="EMBL" id="PYH95599.1"/>
    </source>
</evidence>
<dbReference type="OrthoDB" id="4330117at2759"/>
<dbReference type="Pfam" id="PF00172">
    <property type="entry name" value="Zn_clus"/>
    <property type="match status" value="1"/>
</dbReference>
<dbReference type="SUPFAM" id="SSF57701">
    <property type="entry name" value="Zn2/Cys6 DNA-binding domain"/>
    <property type="match status" value="1"/>
</dbReference>
<accession>A0A319DDY6</accession>
<dbReference type="PROSITE" id="PS50048">
    <property type="entry name" value="ZN2_CY6_FUNGAL_2"/>
    <property type="match status" value="1"/>
</dbReference>
<proteinExistence type="predicted"/>
<feature type="compositionally biased region" description="Polar residues" evidence="5">
    <location>
        <begin position="79"/>
        <end position="120"/>
    </location>
</feature>
<keyword evidence="2" id="KW-0238">DNA-binding</keyword>
<evidence type="ECO:0000313" key="8">
    <source>
        <dbReference type="Proteomes" id="UP000247810"/>
    </source>
</evidence>
<sequence>MAKPTQRHACDRCHGQKLRCIHSERGPCVRCTKAKATCSWSQSLRSNRLSARHKKQSAAGRQDLAMPADGHMPFFASTPFPNSPNVFLNQPPSNDGSNDSQFNLPQSQLEPSSSWVPSRYLTPTSQELPEIQNNQNDGAGTNTLTNLPHWLWPEADNASGHDTSDITWQQVFNQEWAILSSQHTATTTDISPQTTSDSAPKTQCLMGTIRELSELNVELYAHATTVSYPPVSSPEPLTWANKDVAIDQTFQLSQRLIETINKRYPRYKETANDTTEIGSSPGQQIDQGSCLLILSCYTRLIETYDRIFANMQACLDRASVTPPECYVGLPGVQVGSFSMPQSSALQIVTILQLARHLLTRMGELIKEVGPKKDADAAEATPGTGSLLLSGALDSVKPEEDRLMKRINTMRDTLIALNIL</sequence>
<dbReference type="PANTHER" id="PTHR31668">
    <property type="entry name" value="GLUCOSE TRANSPORT TRANSCRIPTION REGULATOR RGT1-RELATED-RELATED"/>
    <property type="match status" value="1"/>
</dbReference>
<keyword evidence="3" id="KW-0804">Transcription</keyword>
<protein>
    <recommendedName>
        <fullName evidence="6">Zn(2)-C6 fungal-type domain-containing protein</fullName>
    </recommendedName>
</protein>
<evidence type="ECO:0000256" key="2">
    <source>
        <dbReference type="ARBA" id="ARBA00023125"/>
    </source>
</evidence>
<dbReference type="VEuPathDB" id="FungiDB:BO71DRAFT_418445"/>
<dbReference type="GO" id="GO:0009893">
    <property type="term" value="P:positive regulation of metabolic process"/>
    <property type="evidence" value="ECO:0007669"/>
    <property type="project" value="UniProtKB-ARBA"/>
</dbReference>
<dbReference type="GO" id="GO:0000981">
    <property type="term" value="F:DNA-binding transcription factor activity, RNA polymerase II-specific"/>
    <property type="evidence" value="ECO:0007669"/>
    <property type="project" value="InterPro"/>
</dbReference>
<dbReference type="InterPro" id="IPR001138">
    <property type="entry name" value="Zn2Cys6_DnaBD"/>
</dbReference>
<feature type="region of interest" description="Disordered" evidence="5">
    <location>
        <begin position="76"/>
        <end position="120"/>
    </location>
</feature>
<dbReference type="AlphaFoldDB" id="A0A319DDY6"/>
<dbReference type="CDD" id="cd00067">
    <property type="entry name" value="GAL4"/>
    <property type="match status" value="1"/>
</dbReference>
<dbReference type="GO" id="GO:0003677">
    <property type="term" value="F:DNA binding"/>
    <property type="evidence" value="ECO:0007669"/>
    <property type="project" value="UniProtKB-KW"/>
</dbReference>
<evidence type="ECO:0000256" key="5">
    <source>
        <dbReference type="SAM" id="MobiDB-lite"/>
    </source>
</evidence>
<evidence type="ECO:0000256" key="3">
    <source>
        <dbReference type="ARBA" id="ARBA00023163"/>
    </source>
</evidence>
<evidence type="ECO:0000259" key="6">
    <source>
        <dbReference type="PROSITE" id="PS50048"/>
    </source>
</evidence>
<dbReference type="InterPro" id="IPR050797">
    <property type="entry name" value="Carb_Metab_Trans_Reg"/>
</dbReference>
<dbReference type="Gene3D" id="4.10.240.10">
    <property type="entry name" value="Zn(2)-C6 fungal-type DNA-binding domain"/>
    <property type="match status" value="1"/>
</dbReference>
<dbReference type="SMART" id="SM00066">
    <property type="entry name" value="GAL4"/>
    <property type="match status" value="1"/>
</dbReference>
<organism evidence="7 8">
    <name type="scientific">Aspergillus ellipticus CBS 707.79</name>
    <dbReference type="NCBI Taxonomy" id="1448320"/>
    <lineage>
        <taxon>Eukaryota</taxon>
        <taxon>Fungi</taxon>
        <taxon>Dikarya</taxon>
        <taxon>Ascomycota</taxon>
        <taxon>Pezizomycotina</taxon>
        <taxon>Eurotiomycetes</taxon>
        <taxon>Eurotiomycetidae</taxon>
        <taxon>Eurotiales</taxon>
        <taxon>Aspergillaceae</taxon>
        <taxon>Aspergillus</taxon>
        <taxon>Aspergillus subgen. Circumdati</taxon>
    </lineage>
</organism>
<evidence type="ECO:0000256" key="1">
    <source>
        <dbReference type="ARBA" id="ARBA00023015"/>
    </source>
</evidence>
<reference evidence="7 8" key="1">
    <citation type="submission" date="2018-02" db="EMBL/GenBank/DDBJ databases">
        <title>The genomes of Aspergillus section Nigri reveals drivers in fungal speciation.</title>
        <authorList>
            <consortium name="DOE Joint Genome Institute"/>
            <person name="Vesth T.C."/>
            <person name="Nybo J."/>
            <person name="Theobald S."/>
            <person name="Brandl J."/>
            <person name="Frisvad J.C."/>
            <person name="Nielsen K.F."/>
            <person name="Lyhne E.K."/>
            <person name="Kogle M.E."/>
            <person name="Kuo A."/>
            <person name="Riley R."/>
            <person name="Clum A."/>
            <person name="Nolan M."/>
            <person name="Lipzen A."/>
            <person name="Salamov A."/>
            <person name="Henrissat B."/>
            <person name="Wiebenga A."/>
            <person name="De vries R.P."/>
            <person name="Grigoriev I.V."/>
            <person name="Mortensen U.H."/>
            <person name="Andersen M.R."/>
            <person name="Baker S.E."/>
        </authorList>
    </citation>
    <scope>NUCLEOTIDE SEQUENCE [LARGE SCALE GENOMIC DNA]</scope>
    <source>
        <strain evidence="7 8">CBS 707.79</strain>
    </source>
</reference>
<name>A0A319DDY6_9EURO</name>
<keyword evidence="8" id="KW-1185">Reference proteome</keyword>
<gene>
    <name evidence="7" type="ORF">BO71DRAFT_418445</name>
</gene>
<dbReference type="GO" id="GO:0008270">
    <property type="term" value="F:zinc ion binding"/>
    <property type="evidence" value="ECO:0007669"/>
    <property type="project" value="InterPro"/>
</dbReference>
<dbReference type="PROSITE" id="PS00463">
    <property type="entry name" value="ZN2_CY6_FUNGAL_1"/>
    <property type="match status" value="1"/>
</dbReference>
<dbReference type="InterPro" id="IPR036864">
    <property type="entry name" value="Zn2-C6_fun-type_DNA-bd_sf"/>
</dbReference>
<dbReference type="EMBL" id="KZ825850">
    <property type="protein sequence ID" value="PYH95599.1"/>
    <property type="molecule type" value="Genomic_DNA"/>
</dbReference>
<evidence type="ECO:0000256" key="4">
    <source>
        <dbReference type="ARBA" id="ARBA00023242"/>
    </source>
</evidence>
<keyword evidence="4" id="KW-0539">Nucleus</keyword>